<comment type="catalytic activity">
    <reaction evidence="1">
        <text>3-hydroxy-2-methylpropanoyl-CoA + H2O = 3-hydroxy-2-methylpropanoate + CoA + H(+)</text>
        <dbReference type="Rhea" id="RHEA:20888"/>
        <dbReference type="ChEBI" id="CHEBI:11805"/>
        <dbReference type="ChEBI" id="CHEBI:15377"/>
        <dbReference type="ChEBI" id="CHEBI:15378"/>
        <dbReference type="ChEBI" id="CHEBI:57287"/>
        <dbReference type="ChEBI" id="CHEBI:57340"/>
        <dbReference type="EC" id="3.1.2.4"/>
    </reaction>
</comment>
<name>A0A081KCN6_9GAMM</name>
<evidence type="ECO:0000256" key="3">
    <source>
        <dbReference type="ARBA" id="ARBA00022801"/>
    </source>
</evidence>
<dbReference type="RefSeq" id="WP_020583652.1">
    <property type="nucleotide sequence ID" value="NZ_JOJP01000001.1"/>
</dbReference>
<evidence type="ECO:0000256" key="2">
    <source>
        <dbReference type="ARBA" id="ARBA00011915"/>
    </source>
</evidence>
<keyword evidence="3" id="KW-0378">Hydrolase</keyword>
<dbReference type="InterPro" id="IPR029045">
    <property type="entry name" value="ClpP/crotonase-like_dom_sf"/>
</dbReference>
<dbReference type="GO" id="GO:0003860">
    <property type="term" value="F:3-hydroxyisobutyryl-CoA hydrolase activity"/>
    <property type="evidence" value="ECO:0007669"/>
    <property type="project" value="UniProtKB-EC"/>
</dbReference>
<proteinExistence type="predicted"/>
<gene>
    <name evidence="5" type="ORF">GV64_15270</name>
</gene>
<dbReference type="Pfam" id="PF16113">
    <property type="entry name" value="ECH_2"/>
    <property type="match status" value="1"/>
</dbReference>
<reference evidence="5 6" key="1">
    <citation type="submission" date="2014-06" db="EMBL/GenBank/DDBJ databases">
        <title>Whole Genome Sequences of Three Symbiotic Endozoicomonas Bacteria.</title>
        <authorList>
            <person name="Neave M.J."/>
            <person name="Apprill A."/>
            <person name="Voolstra C.R."/>
        </authorList>
    </citation>
    <scope>NUCLEOTIDE SEQUENCE [LARGE SCALE GENOMIC DNA]</scope>
    <source>
        <strain evidence="5 6">DSM 22380</strain>
    </source>
</reference>
<dbReference type="NCBIfam" id="NF004127">
    <property type="entry name" value="PRK05617.1"/>
    <property type="match status" value="1"/>
</dbReference>
<dbReference type="PANTHER" id="PTHR43176:SF3">
    <property type="entry name" value="3-HYDROXYISOBUTYRYL-COA HYDROLASE, MITOCHONDRIAL"/>
    <property type="match status" value="1"/>
</dbReference>
<accession>A0A081KCN6</accession>
<dbReference type="Gene3D" id="3.90.226.10">
    <property type="entry name" value="2-enoyl-CoA Hydratase, Chain A, domain 1"/>
    <property type="match status" value="1"/>
</dbReference>
<dbReference type="GO" id="GO:0006574">
    <property type="term" value="P:L-valine catabolic process"/>
    <property type="evidence" value="ECO:0007669"/>
    <property type="project" value="TreeGrafter"/>
</dbReference>
<dbReference type="SUPFAM" id="SSF52096">
    <property type="entry name" value="ClpP/crotonase"/>
    <property type="match status" value="1"/>
</dbReference>
<dbReference type="GO" id="GO:0005829">
    <property type="term" value="C:cytosol"/>
    <property type="evidence" value="ECO:0007669"/>
    <property type="project" value="TreeGrafter"/>
</dbReference>
<dbReference type="PANTHER" id="PTHR43176">
    <property type="entry name" value="3-HYDROXYISOBUTYRYL-COA HYDROLASE-RELATED"/>
    <property type="match status" value="1"/>
</dbReference>
<protein>
    <recommendedName>
        <fullName evidence="2">3-hydroxyisobutyryl-CoA hydrolase</fullName>
        <ecNumber evidence="2">3.1.2.4</ecNumber>
    </recommendedName>
</protein>
<dbReference type="EC" id="3.1.2.4" evidence="2"/>
<evidence type="ECO:0000256" key="1">
    <source>
        <dbReference type="ARBA" id="ARBA00001709"/>
    </source>
</evidence>
<dbReference type="InterPro" id="IPR032259">
    <property type="entry name" value="HIBYL-CoA-H"/>
</dbReference>
<keyword evidence="6" id="KW-1185">Reference proteome</keyword>
<sequence length="365" mass="40406">MATDVLFSELTAHDNKKIGLITLNAEKALNALNQAMIDLLFNQLSDWRDDNDIVAVFMEGSGEKAFCAGGDVRALRQAVIDGNPEVPQHFFETEYRVDYMIHSYPKPVVCWGNGIVMGGGIGLMAGADFRVVTDTSMLAMPEISIGLYPDVAGSWILSHLPAKIGLFMALTGCRLNAADAIYVGLANRFIDHAFRDNVIESMQEADWTGSDANTVVYGVLQKYREKSAGWLPYSKVREHRDLIAALMDQPSLVDVMSALENLETEDDWLLAARKTALHGSPLSSAIGYRQLQQARHMSLKEAFQSELVLSVNAVLHGDFCEGVRSLLVDKDKNPQWKFEKVGLVDDQSLNDLFSSPWSQNPLHDL</sequence>
<dbReference type="Proteomes" id="UP000027997">
    <property type="component" value="Unassembled WGS sequence"/>
</dbReference>
<dbReference type="STRING" id="305900.GV64_15270"/>
<evidence type="ECO:0000259" key="4">
    <source>
        <dbReference type="Pfam" id="PF16113"/>
    </source>
</evidence>
<evidence type="ECO:0000313" key="5">
    <source>
        <dbReference type="EMBL" id="KEI71912.1"/>
    </source>
</evidence>
<dbReference type="AlphaFoldDB" id="A0A081KCN6"/>
<dbReference type="CDD" id="cd06558">
    <property type="entry name" value="crotonase-like"/>
    <property type="match status" value="1"/>
</dbReference>
<dbReference type="eggNOG" id="COG1024">
    <property type="taxonomic scope" value="Bacteria"/>
</dbReference>
<dbReference type="EMBL" id="JOJP01000001">
    <property type="protein sequence ID" value="KEI71912.1"/>
    <property type="molecule type" value="Genomic_DNA"/>
</dbReference>
<evidence type="ECO:0000313" key="6">
    <source>
        <dbReference type="Proteomes" id="UP000027997"/>
    </source>
</evidence>
<organism evidence="5 6">
    <name type="scientific">Endozoicomonas elysicola</name>
    <dbReference type="NCBI Taxonomy" id="305900"/>
    <lineage>
        <taxon>Bacteria</taxon>
        <taxon>Pseudomonadati</taxon>
        <taxon>Pseudomonadota</taxon>
        <taxon>Gammaproteobacteria</taxon>
        <taxon>Oceanospirillales</taxon>
        <taxon>Endozoicomonadaceae</taxon>
        <taxon>Endozoicomonas</taxon>
    </lineage>
</organism>
<comment type="caution">
    <text evidence="5">The sequence shown here is derived from an EMBL/GenBank/DDBJ whole genome shotgun (WGS) entry which is preliminary data.</text>
</comment>
<feature type="domain" description="Enoyl-CoA hydratase/isomerase" evidence="4">
    <location>
        <begin position="18"/>
        <end position="353"/>
    </location>
</feature>
<dbReference type="InterPro" id="IPR045004">
    <property type="entry name" value="ECH_dom"/>
</dbReference>